<name>A0A4Y7K4Z0_PAPSO</name>
<dbReference type="EMBL" id="CM010720">
    <property type="protein sequence ID" value="RZC67886.1"/>
    <property type="molecule type" value="Genomic_DNA"/>
</dbReference>
<dbReference type="Proteomes" id="UP000316621">
    <property type="component" value="Chromosome 6"/>
</dbReference>
<gene>
    <name evidence="2" type="ORF">C5167_011580</name>
</gene>
<sequence length="127" mass="15188">MNKKDSDDLDSQFWEKVCNGDCSDDILTDEVVADNEKEEEEEQKKKDKEELVEEDGGWKWKRSLPLSRKPMVRENVKNRKRAGRAIREKLLKERENLPFQNMRELSEVLRLTMRFNPITQSLPIFKY</sequence>
<dbReference type="AlphaFoldDB" id="A0A4Y7K4Z0"/>
<feature type="compositionally biased region" description="Acidic residues" evidence="1">
    <location>
        <begin position="30"/>
        <end position="41"/>
    </location>
</feature>
<reference evidence="2 3" key="1">
    <citation type="journal article" date="2018" name="Science">
        <title>The opium poppy genome and morphinan production.</title>
        <authorList>
            <person name="Guo L."/>
            <person name="Winzer T."/>
            <person name="Yang X."/>
            <person name="Li Y."/>
            <person name="Ning Z."/>
            <person name="He Z."/>
            <person name="Teodor R."/>
            <person name="Lu Y."/>
            <person name="Bowser T.A."/>
            <person name="Graham I.A."/>
            <person name="Ye K."/>
        </authorList>
    </citation>
    <scope>NUCLEOTIDE SEQUENCE [LARGE SCALE GENOMIC DNA]</scope>
    <source>
        <strain evidence="3">cv. HN1</strain>
        <tissue evidence="2">Leaves</tissue>
    </source>
</reference>
<proteinExistence type="predicted"/>
<feature type="region of interest" description="Disordered" evidence="1">
    <location>
        <begin position="30"/>
        <end position="50"/>
    </location>
</feature>
<organism evidence="2 3">
    <name type="scientific">Papaver somniferum</name>
    <name type="common">Opium poppy</name>
    <dbReference type="NCBI Taxonomy" id="3469"/>
    <lineage>
        <taxon>Eukaryota</taxon>
        <taxon>Viridiplantae</taxon>
        <taxon>Streptophyta</taxon>
        <taxon>Embryophyta</taxon>
        <taxon>Tracheophyta</taxon>
        <taxon>Spermatophyta</taxon>
        <taxon>Magnoliopsida</taxon>
        <taxon>Ranunculales</taxon>
        <taxon>Papaveraceae</taxon>
        <taxon>Papaveroideae</taxon>
        <taxon>Papaver</taxon>
    </lineage>
</organism>
<dbReference type="Gramene" id="RZC67886">
    <property type="protein sequence ID" value="RZC67886"/>
    <property type="gene ID" value="C5167_011580"/>
</dbReference>
<accession>A0A4Y7K4Z0</accession>
<keyword evidence="3" id="KW-1185">Reference proteome</keyword>
<evidence type="ECO:0000313" key="2">
    <source>
        <dbReference type="EMBL" id="RZC67886.1"/>
    </source>
</evidence>
<protein>
    <submittedName>
        <fullName evidence="2">Uncharacterized protein</fullName>
    </submittedName>
</protein>
<evidence type="ECO:0000256" key="1">
    <source>
        <dbReference type="SAM" id="MobiDB-lite"/>
    </source>
</evidence>
<evidence type="ECO:0000313" key="3">
    <source>
        <dbReference type="Proteomes" id="UP000316621"/>
    </source>
</evidence>